<keyword evidence="10" id="KW-1185">Reference proteome</keyword>
<dbReference type="InterPro" id="IPR008978">
    <property type="entry name" value="HSP20-like_chaperone"/>
</dbReference>
<sequence>MSIFQPTKSLLYPQFESYKLKPLDPEENILEYELPGQGATQSRFSNYSSSFSNHLNFKEVKNRIGWDHLYMNYKTKKGIYIDKEWNVIGFSINDDLVPTFNQLISLPIPISSTNQQSEFPSALSLTLNKWAISSGHGTLYILEISSNSSIKDQGKFIAKYEFDYPFLLRSQHIISENEIKLLITRSINDKENQKNKTNTFELIEISINPNELNQIDNNNNEIPKVNWKLKGGDLPIYTSWINNGWLILSPEEFNENSISNSEKELDSTVKGEETEQVKGNSKLGLGASTIRDQKDSNDKIDIDRERSYPYSWTQDSDSINIKLPLPKGYKRENIKLNLTSTTFTISISSKEETNLSAELSEFLKKPVKTFWTNIDPSLSTWTLSNDQIEIDIAKIDHNIRWPSVFSPSNEDDDDDEDEEEEVPETLSKEFLASVRESFNNIKSREQEEEDDEPNVNFQHPTIPALLREEMDFDEEEEDDNNNNNLGEFNNGQSNKIGKEVFIGFINFNEKNGNDISTINWSKNTINILSLPLSQQSYDKEEEEEEEFGIIIKSAFDGLLFSPPFSATKTNDSNLIKKQWKHISTNPALSFVLSSKKDLRLIKHLNLNNNNKTIVFAFDSGTSSIGQGNIYIYYNPEKNEKFYSKQSILPISGGEKGALLGINSIKINEKQIILALTEKYLIILKDIL</sequence>
<evidence type="ECO:0000313" key="10">
    <source>
        <dbReference type="Proteomes" id="UP000094020"/>
    </source>
</evidence>
<dbReference type="GO" id="GO:0005737">
    <property type="term" value="C:cytoplasm"/>
    <property type="evidence" value="ECO:0007669"/>
    <property type="project" value="UniProtKB-SubCell"/>
</dbReference>
<evidence type="ECO:0000313" key="9">
    <source>
        <dbReference type="EMBL" id="WWC70371.1"/>
    </source>
</evidence>
<dbReference type="RefSeq" id="XP_019010798.1">
    <property type="nucleotide sequence ID" value="XM_019155840.1"/>
</dbReference>
<protein>
    <recommendedName>
        <fullName evidence="3">NudC domain-containing protein 1</fullName>
    </recommendedName>
</protein>
<evidence type="ECO:0000256" key="4">
    <source>
        <dbReference type="ARBA" id="ARBA00022490"/>
    </source>
</evidence>
<dbReference type="InterPro" id="IPR037895">
    <property type="entry name" value="NUDCD1"/>
</dbReference>
<evidence type="ECO:0000256" key="1">
    <source>
        <dbReference type="ARBA" id="ARBA00004123"/>
    </source>
</evidence>
<evidence type="ECO:0000256" key="3">
    <source>
        <dbReference type="ARBA" id="ARBA00018915"/>
    </source>
</evidence>
<keyword evidence="4" id="KW-0963">Cytoplasm</keyword>
<dbReference type="KEGG" id="kpin:30172470"/>
<dbReference type="Gene3D" id="2.60.40.790">
    <property type="match status" value="1"/>
</dbReference>
<name>A0A1B9I215_9TREE</name>
<reference evidence="9" key="2">
    <citation type="submission" date="2013-07" db="EMBL/GenBank/DDBJ databases">
        <authorList>
            <consortium name="The Broad Institute Genome Sequencing Platform"/>
            <person name="Cuomo C."/>
            <person name="Litvintseva A."/>
            <person name="Chen Y."/>
            <person name="Heitman J."/>
            <person name="Sun S."/>
            <person name="Springer D."/>
            <person name="Dromer F."/>
            <person name="Young S.K."/>
            <person name="Zeng Q."/>
            <person name="Gargeya S."/>
            <person name="Fitzgerald M."/>
            <person name="Abouelleil A."/>
            <person name="Alvarado L."/>
            <person name="Berlin A.M."/>
            <person name="Chapman S.B."/>
            <person name="Dewar J."/>
            <person name="Goldberg J."/>
            <person name="Griggs A."/>
            <person name="Gujja S."/>
            <person name="Hansen M."/>
            <person name="Howarth C."/>
            <person name="Imamovic A."/>
            <person name="Larimer J."/>
            <person name="McCowan C."/>
            <person name="Murphy C."/>
            <person name="Pearson M."/>
            <person name="Priest M."/>
            <person name="Roberts A."/>
            <person name="Saif S."/>
            <person name="Shea T."/>
            <person name="Sykes S."/>
            <person name="Wortman J."/>
            <person name="Nusbaum C."/>
            <person name="Birren B."/>
        </authorList>
    </citation>
    <scope>NUCLEOTIDE SEQUENCE</scope>
    <source>
        <strain evidence="9">CBS 10737</strain>
    </source>
</reference>
<reference evidence="8" key="1">
    <citation type="submission" date="2013-07" db="EMBL/GenBank/DDBJ databases">
        <title>The Genome Sequence of Cryptococcus pinus CBS10737.</title>
        <authorList>
            <consortium name="The Broad Institute Genome Sequencing Platform"/>
            <person name="Cuomo C."/>
            <person name="Litvintseva A."/>
            <person name="Chen Y."/>
            <person name="Heitman J."/>
            <person name="Sun S."/>
            <person name="Springer D."/>
            <person name="Dromer F."/>
            <person name="Young S.K."/>
            <person name="Zeng Q."/>
            <person name="Gargeya S."/>
            <person name="Fitzgerald M."/>
            <person name="Abouelleil A."/>
            <person name="Alvarado L."/>
            <person name="Berlin A.M."/>
            <person name="Chapman S.B."/>
            <person name="Dewar J."/>
            <person name="Goldberg J."/>
            <person name="Griggs A."/>
            <person name="Gujja S."/>
            <person name="Hansen M."/>
            <person name="Howarth C."/>
            <person name="Imamovic A."/>
            <person name="Larimer J."/>
            <person name="McCowan C."/>
            <person name="Murphy C."/>
            <person name="Pearson M."/>
            <person name="Priest M."/>
            <person name="Roberts A."/>
            <person name="Saif S."/>
            <person name="Shea T."/>
            <person name="Sykes S."/>
            <person name="Wortman J."/>
            <person name="Nusbaum C."/>
            <person name="Birren B."/>
        </authorList>
    </citation>
    <scope>NUCLEOTIDE SEQUENCE [LARGE SCALE GENOMIC DNA]</scope>
    <source>
        <strain evidence="8">CBS 10737</strain>
    </source>
</reference>
<evidence type="ECO:0000259" key="7">
    <source>
        <dbReference type="PROSITE" id="PS51203"/>
    </source>
</evidence>
<evidence type="ECO:0000313" key="8">
    <source>
        <dbReference type="EMBL" id="OCF49579.1"/>
    </source>
</evidence>
<reference evidence="8" key="3">
    <citation type="submission" date="2016-07" db="EMBL/GenBank/DDBJ databases">
        <title>Evolution of pathogenesis and genome organization in the Tremellales.</title>
        <authorList>
            <person name="Cuomo C."/>
            <person name="Litvintseva A."/>
            <person name="Heitman J."/>
            <person name="Chen Y."/>
            <person name="Sun S."/>
            <person name="Springer D."/>
            <person name="Dromer F."/>
            <person name="Young S."/>
            <person name="Zeng Q."/>
            <person name="Chapman S."/>
            <person name="Gujja S."/>
            <person name="Saif S."/>
            <person name="Birren B."/>
        </authorList>
    </citation>
    <scope>NUCLEOTIDE SEQUENCE</scope>
    <source>
        <strain evidence="8">CBS 10737</strain>
    </source>
</reference>
<evidence type="ECO:0000256" key="6">
    <source>
        <dbReference type="SAM" id="MobiDB-lite"/>
    </source>
</evidence>
<gene>
    <name evidence="8" type="ORF">I206_04101</name>
    <name evidence="9" type="ORF">I206_104321</name>
</gene>
<feature type="region of interest" description="Disordered" evidence="6">
    <location>
        <begin position="258"/>
        <end position="289"/>
    </location>
</feature>
<dbReference type="OrthoDB" id="428655at2759"/>
<dbReference type="STRING" id="1296096.A0A1B9I215"/>
<keyword evidence="5" id="KW-0539">Nucleus</keyword>
<dbReference type="EMBL" id="CP144523">
    <property type="protein sequence ID" value="WWC70371.1"/>
    <property type="molecule type" value="Genomic_DNA"/>
</dbReference>
<proteinExistence type="predicted"/>
<feature type="compositionally biased region" description="Basic and acidic residues" evidence="6">
    <location>
        <begin position="261"/>
        <end position="276"/>
    </location>
</feature>
<dbReference type="Proteomes" id="UP000094020">
    <property type="component" value="Chromosome 5"/>
</dbReference>
<dbReference type="PANTHER" id="PTHR21664">
    <property type="entry name" value="CHRONIC MYELOGENOUS LEUKEMIA TUMOR ANTIGEN 66"/>
    <property type="match status" value="1"/>
</dbReference>
<feature type="compositionally biased region" description="Acidic residues" evidence="6">
    <location>
        <begin position="409"/>
        <end position="423"/>
    </location>
</feature>
<organism evidence="8">
    <name type="scientific">Kwoniella pini CBS 10737</name>
    <dbReference type="NCBI Taxonomy" id="1296096"/>
    <lineage>
        <taxon>Eukaryota</taxon>
        <taxon>Fungi</taxon>
        <taxon>Dikarya</taxon>
        <taxon>Basidiomycota</taxon>
        <taxon>Agaricomycotina</taxon>
        <taxon>Tremellomycetes</taxon>
        <taxon>Tremellales</taxon>
        <taxon>Cryptococcaceae</taxon>
        <taxon>Kwoniella</taxon>
    </lineage>
</organism>
<dbReference type="CDD" id="cd06467">
    <property type="entry name" value="p23_NUDC_like"/>
    <property type="match status" value="1"/>
</dbReference>
<dbReference type="PANTHER" id="PTHR21664:SF1">
    <property type="entry name" value="NUDC DOMAIN-CONTAINING PROTEIN 1"/>
    <property type="match status" value="1"/>
</dbReference>
<reference evidence="9" key="4">
    <citation type="submission" date="2024-02" db="EMBL/GenBank/DDBJ databases">
        <title>Comparative genomics of Cryptococcus and Kwoniella reveals pathogenesis evolution and contrasting modes of karyotype evolution via chromosome fusion or intercentromeric recombination.</title>
        <authorList>
            <person name="Coelho M.A."/>
            <person name="David-Palma M."/>
            <person name="Shea T."/>
            <person name="Bowers K."/>
            <person name="McGinley-Smith S."/>
            <person name="Mohammad A.W."/>
            <person name="Gnirke A."/>
            <person name="Yurkov A.M."/>
            <person name="Nowrousian M."/>
            <person name="Sun S."/>
            <person name="Cuomo C.A."/>
            <person name="Heitman J."/>
        </authorList>
    </citation>
    <scope>NUCLEOTIDE SEQUENCE</scope>
    <source>
        <strain evidence="9">CBS 10737</strain>
    </source>
</reference>
<dbReference type="Pfam" id="PF04969">
    <property type="entry name" value="CS"/>
    <property type="match status" value="1"/>
</dbReference>
<evidence type="ECO:0000256" key="5">
    <source>
        <dbReference type="ARBA" id="ARBA00023242"/>
    </source>
</evidence>
<evidence type="ECO:0000256" key="2">
    <source>
        <dbReference type="ARBA" id="ARBA00004496"/>
    </source>
</evidence>
<dbReference type="GO" id="GO:0005634">
    <property type="term" value="C:nucleus"/>
    <property type="evidence" value="ECO:0007669"/>
    <property type="project" value="UniProtKB-SubCell"/>
</dbReference>
<dbReference type="GeneID" id="30172470"/>
<dbReference type="InterPro" id="IPR007052">
    <property type="entry name" value="CS_dom"/>
</dbReference>
<feature type="region of interest" description="Disordered" evidence="6">
    <location>
        <begin position="403"/>
        <end position="429"/>
    </location>
</feature>
<comment type="subcellular location">
    <subcellularLocation>
        <location evidence="2">Cytoplasm</location>
    </subcellularLocation>
    <subcellularLocation>
        <location evidence="1">Nucleus</location>
    </subcellularLocation>
</comment>
<feature type="domain" description="CS" evidence="7">
    <location>
        <begin position="305"/>
        <end position="405"/>
    </location>
</feature>
<dbReference type="PROSITE" id="PS51203">
    <property type="entry name" value="CS"/>
    <property type="match status" value="1"/>
</dbReference>
<accession>A0A1B9I215</accession>
<dbReference type="EMBL" id="KI894011">
    <property type="protein sequence ID" value="OCF49579.1"/>
    <property type="molecule type" value="Genomic_DNA"/>
</dbReference>
<dbReference type="AlphaFoldDB" id="A0A1B9I215"/>
<dbReference type="SUPFAM" id="SSF49764">
    <property type="entry name" value="HSP20-like chaperones"/>
    <property type="match status" value="1"/>
</dbReference>